<evidence type="ECO:0000256" key="4">
    <source>
        <dbReference type="PROSITE-ProRule" id="PRU00473"/>
    </source>
</evidence>
<keyword evidence="3" id="KW-0998">Cell outer membrane</keyword>
<evidence type="ECO:0000256" key="1">
    <source>
        <dbReference type="ARBA" id="ARBA00004442"/>
    </source>
</evidence>
<reference evidence="7 8" key="1">
    <citation type="submission" date="2016-10" db="EMBL/GenBank/DDBJ databases">
        <authorList>
            <person name="de Groot N.N."/>
        </authorList>
    </citation>
    <scope>NUCLEOTIDE SEQUENCE [LARGE SCALE GENOMIC DNA]</scope>
    <source>
        <strain evidence="7 8">DSM 15283</strain>
    </source>
</reference>
<protein>
    <submittedName>
        <fullName evidence="7">OmpA-OmpF porin, OOP family</fullName>
    </submittedName>
</protein>
<dbReference type="EMBL" id="FOTQ01000001">
    <property type="protein sequence ID" value="SFL59504.1"/>
    <property type="molecule type" value="Genomic_DNA"/>
</dbReference>
<dbReference type="STRING" id="254406.SAMN04488042_101799"/>
<keyword evidence="2 4" id="KW-0472">Membrane</keyword>
<feature type="compositionally biased region" description="Low complexity" evidence="5">
    <location>
        <begin position="692"/>
        <end position="704"/>
    </location>
</feature>
<dbReference type="Pfam" id="PF04972">
    <property type="entry name" value="BON"/>
    <property type="match status" value="1"/>
</dbReference>
<dbReference type="Gene3D" id="3.40.1520.20">
    <property type="match status" value="2"/>
</dbReference>
<evidence type="ECO:0000313" key="7">
    <source>
        <dbReference type="EMBL" id="SFL59504.1"/>
    </source>
</evidence>
<evidence type="ECO:0000256" key="2">
    <source>
        <dbReference type="ARBA" id="ARBA00023136"/>
    </source>
</evidence>
<organism evidence="7 8">
    <name type="scientific">Shimia aestuarii</name>
    <dbReference type="NCBI Taxonomy" id="254406"/>
    <lineage>
        <taxon>Bacteria</taxon>
        <taxon>Pseudomonadati</taxon>
        <taxon>Pseudomonadota</taxon>
        <taxon>Alphaproteobacteria</taxon>
        <taxon>Rhodobacterales</taxon>
        <taxon>Roseobacteraceae</taxon>
    </lineage>
</organism>
<dbReference type="PRINTS" id="PR01021">
    <property type="entry name" value="OMPADOMAIN"/>
</dbReference>
<dbReference type="CDD" id="cd07185">
    <property type="entry name" value="OmpA_C-like"/>
    <property type="match status" value="1"/>
</dbReference>
<dbReference type="Gene3D" id="3.30.1330.60">
    <property type="entry name" value="OmpA-like domain"/>
    <property type="match status" value="1"/>
</dbReference>
<dbReference type="InterPro" id="IPR006664">
    <property type="entry name" value="OMP_bac"/>
</dbReference>
<evidence type="ECO:0000259" key="6">
    <source>
        <dbReference type="PROSITE" id="PS51123"/>
    </source>
</evidence>
<feature type="region of interest" description="Disordered" evidence="5">
    <location>
        <begin position="602"/>
        <end position="710"/>
    </location>
</feature>
<dbReference type="InterPro" id="IPR036737">
    <property type="entry name" value="OmpA-like_sf"/>
</dbReference>
<dbReference type="InterPro" id="IPR050330">
    <property type="entry name" value="Bact_OuterMem_StrucFunc"/>
</dbReference>
<feature type="compositionally biased region" description="Acidic residues" evidence="5">
    <location>
        <begin position="624"/>
        <end position="644"/>
    </location>
</feature>
<feature type="compositionally biased region" description="Low complexity" evidence="5">
    <location>
        <begin position="645"/>
        <end position="664"/>
    </location>
</feature>
<evidence type="ECO:0000313" key="8">
    <source>
        <dbReference type="Proteomes" id="UP000199144"/>
    </source>
</evidence>
<dbReference type="PANTHER" id="PTHR30329">
    <property type="entry name" value="STATOR ELEMENT OF FLAGELLAR MOTOR COMPLEX"/>
    <property type="match status" value="1"/>
</dbReference>
<dbReference type="AlphaFoldDB" id="A0A1I4IYV3"/>
<evidence type="ECO:0000256" key="5">
    <source>
        <dbReference type="SAM" id="MobiDB-lite"/>
    </source>
</evidence>
<dbReference type="InterPro" id="IPR006665">
    <property type="entry name" value="OmpA-like"/>
</dbReference>
<accession>A0A1I4IYV3</accession>
<sequence length="710" mass="74756">MRLSSLLIVFATFATAALLSLIAASFSADLIEDSSRSSVKHELDVQGMSWAEVHAEGLQVFLAGVAPSEAARFKAISAAGSIVDAARVIDNMQVEATADIAPPRFSIEILRNDAGISLIGLIPETSDRSDIVDQMIDIAGRPNVTDLLETAEYTAPRGWNRALKFALSALDILPRAKISVAANAVSITAMSDSPEARRELEADLLRRAPKDLRLDLDISAPRPVITPFTLRFLIDEEGARFDACSADTEKARVRILTAARLAGLDGSADCTIGLGVPTPSWATAAEKAIAGLAVLGGGSVTFTDADITLVARQGTEQALFDTVVGELESGLPEVFALHSTLPPPPEEEEGAPAIPEFTATLSPEGLLQLRGRLPDELSRQTTESYAKARFGGGAVHMAARLDDTLPASWPVRVMAGLDALSLLHNGVLNITPDGLRVAGRTGNTEANAEIARHLAEKLSQTDNFSIDVRYVEELDPIAALPTAEECIAGLQAIQKDQKILFEPGSGTLDASAEPIIDAIAQQLTECPDLRVEIQGHTDSQGRESMNQALSQTRAQSVLTALQDRRILTAGIVATGYGESQPIADNGTEEGREANRRIEFVLIQPEAEEGDGTGGETTDTAPESGSEETAPEDGAEETAPEDGAEETAPAAEEAAPATEEAQPDATAEDTEDTEGSGDAEPDTSGDAAPDAPETNAETDTTGTENTTDDTN</sequence>
<feature type="domain" description="OmpA-like" evidence="6">
    <location>
        <begin position="488"/>
        <end position="605"/>
    </location>
</feature>
<proteinExistence type="predicted"/>
<feature type="compositionally biased region" description="Acidic residues" evidence="5">
    <location>
        <begin position="665"/>
        <end position="682"/>
    </location>
</feature>
<dbReference type="GO" id="GO:0009279">
    <property type="term" value="C:cell outer membrane"/>
    <property type="evidence" value="ECO:0007669"/>
    <property type="project" value="UniProtKB-SubCell"/>
</dbReference>
<dbReference type="PANTHER" id="PTHR30329:SF21">
    <property type="entry name" value="LIPOPROTEIN YIAD-RELATED"/>
    <property type="match status" value="1"/>
</dbReference>
<dbReference type="PROSITE" id="PS51123">
    <property type="entry name" value="OMPA_2"/>
    <property type="match status" value="1"/>
</dbReference>
<dbReference type="Pfam" id="PF00691">
    <property type="entry name" value="OmpA"/>
    <property type="match status" value="1"/>
</dbReference>
<keyword evidence="8" id="KW-1185">Reference proteome</keyword>
<dbReference type="InterPro" id="IPR007055">
    <property type="entry name" value="BON_dom"/>
</dbReference>
<dbReference type="OrthoDB" id="5525824at2"/>
<evidence type="ECO:0000256" key="3">
    <source>
        <dbReference type="ARBA" id="ARBA00023237"/>
    </source>
</evidence>
<comment type="subcellular location">
    <subcellularLocation>
        <location evidence="1">Cell outer membrane</location>
    </subcellularLocation>
</comment>
<dbReference type="SUPFAM" id="SSF103088">
    <property type="entry name" value="OmpA-like"/>
    <property type="match status" value="1"/>
</dbReference>
<gene>
    <name evidence="7" type="ORF">SAMN04488042_101799</name>
</gene>
<name>A0A1I4IYV3_9RHOB</name>
<dbReference type="Proteomes" id="UP000199144">
    <property type="component" value="Unassembled WGS sequence"/>
</dbReference>
<dbReference type="RefSeq" id="WP_093091062.1">
    <property type="nucleotide sequence ID" value="NZ_FOTQ01000001.1"/>
</dbReference>